<dbReference type="Proteomes" id="UP000730739">
    <property type="component" value="Unassembled WGS sequence"/>
</dbReference>
<evidence type="ECO:0000313" key="1">
    <source>
        <dbReference type="EMBL" id="MBP2237316.1"/>
    </source>
</evidence>
<evidence type="ECO:0000313" key="2">
    <source>
        <dbReference type="Proteomes" id="UP000730739"/>
    </source>
</evidence>
<proteinExistence type="predicted"/>
<accession>A0ABS4R364</accession>
<name>A0ABS4R364_9HYPH</name>
<reference evidence="1 2" key="1">
    <citation type="submission" date="2021-03" db="EMBL/GenBank/DDBJ databases">
        <title>Genomic Encyclopedia of Type Strains, Phase IV (KMG-IV): sequencing the most valuable type-strain genomes for metagenomic binning, comparative biology and taxonomic classification.</title>
        <authorList>
            <person name="Goeker M."/>
        </authorList>
    </citation>
    <scope>NUCLEOTIDE SEQUENCE [LARGE SCALE GENOMIC DNA]</scope>
    <source>
        <strain evidence="1 2">DSM 13372</strain>
    </source>
</reference>
<dbReference type="InterPro" id="IPR016032">
    <property type="entry name" value="Sig_transdc_resp-reg_C-effctor"/>
</dbReference>
<dbReference type="InterPro" id="IPR036388">
    <property type="entry name" value="WH-like_DNA-bd_sf"/>
</dbReference>
<comment type="caution">
    <text evidence="1">The sequence shown here is derived from an EMBL/GenBank/DDBJ whole genome shotgun (WGS) entry which is preliminary data.</text>
</comment>
<dbReference type="Gene3D" id="1.10.10.10">
    <property type="entry name" value="Winged helix-like DNA-binding domain superfamily/Winged helix DNA-binding domain"/>
    <property type="match status" value="1"/>
</dbReference>
<organism evidence="1 2">
    <name type="scientific">Sinorhizobium kostiense</name>
    <dbReference type="NCBI Taxonomy" id="76747"/>
    <lineage>
        <taxon>Bacteria</taxon>
        <taxon>Pseudomonadati</taxon>
        <taxon>Pseudomonadota</taxon>
        <taxon>Alphaproteobacteria</taxon>
        <taxon>Hyphomicrobiales</taxon>
        <taxon>Rhizobiaceae</taxon>
        <taxon>Sinorhizobium/Ensifer group</taxon>
        <taxon>Sinorhizobium</taxon>
    </lineage>
</organism>
<dbReference type="EMBL" id="JAGILA010000005">
    <property type="protein sequence ID" value="MBP2237316.1"/>
    <property type="molecule type" value="Genomic_DNA"/>
</dbReference>
<gene>
    <name evidence="1" type="ORF">J2Z31_003834</name>
</gene>
<keyword evidence="2" id="KW-1185">Reference proteome</keyword>
<dbReference type="GO" id="GO:0003677">
    <property type="term" value="F:DNA binding"/>
    <property type="evidence" value="ECO:0007669"/>
    <property type="project" value="UniProtKB-KW"/>
</dbReference>
<sequence length="74" mass="8300">MMDAFDQLTPLELRCLALAALGRARLDIMRETDIPLDRIDGALAEATRKLKAGNLAEAVCRALRLKLIHNIQWD</sequence>
<keyword evidence="1" id="KW-0238">DNA-binding</keyword>
<dbReference type="RefSeq" id="WP_209603285.1">
    <property type="nucleotide sequence ID" value="NZ_JAGILA010000005.1"/>
</dbReference>
<protein>
    <submittedName>
        <fullName evidence="1">DNA-binding CsgD family transcriptional regulator</fullName>
    </submittedName>
</protein>
<dbReference type="SUPFAM" id="SSF46894">
    <property type="entry name" value="C-terminal effector domain of the bipartite response regulators"/>
    <property type="match status" value="1"/>
</dbReference>